<sequence length="257" mass="28469">MWRPSSPTRGLLLLHSWSDCGLLPRRTVRRRPLLFPQALLAQVQSGPLTAGRCFSNRRVRPSHFASQGIASQHLITRSGKHHSVIGEAHIAVDLNAETSLQVPSDSTTDAQLSVDLTTETSIQLASFELNIPLVDALLSLALQISLGNIHMDPVHVFRAFVIPTLASAVWRRLLHFISAHCDAKLPPIPAWIRAPHIYINHRPSLSLYPLRWLCLTLSRNIKLCITSGTLIWTITFISCLPNTAATIKVRAAANFLL</sequence>
<keyword evidence="2" id="KW-1185">Reference proteome</keyword>
<dbReference type="AlphaFoldDB" id="A0A8T0PA74"/>
<proteinExistence type="predicted"/>
<dbReference type="Proteomes" id="UP000823388">
    <property type="component" value="Chromosome 8N"/>
</dbReference>
<dbReference type="EMBL" id="CM029052">
    <property type="protein sequence ID" value="KAG2558703.1"/>
    <property type="molecule type" value="Genomic_DNA"/>
</dbReference>
<protein>
    <submittedName>
        <fullName evidence="1">Uncharacterized protein</fullName>
    </submittedName>
</protein>
<reference evidence="1" key="1">
    <citation type="submission" date="2020-05" db="EMBL/GenBank/DDBJ databases">
        <title>WGS assembly of Panicum virgatum.</title>
        <authorList>
            <person name="Lovell J.T."/>
            <person name="Jenkins J."/>
            <person name="Shu S."/>
            <person name="Juenger T.E."/>
            <person name="Schmutz J."/>
        </authorList>
    </citation>
    <scope>NUCLEOTIDE SEQUENCE</scope>
    <source>
        <strain evidence="1">AP13</strain>
    </source>
</reference>
<gene>
    <name evidence="1" type="ORF">PVAP13_8NG351200</name>
</gene>
<accession>A0A8T0PA74</accession>
<evidence type="ECO:0000313" key="1">
    <source>
        <dbReference type="EMBL" id="KAG2558703.1"/>
    </source>
</evidence>
<organism evidence="1 2">
    <name type="scientific">Panicum virgatum</name>
    <name type="common">Blackwell switchgrass</name>
    <dbReference type="NCBI Taxonomy" id="38727"/>
    <lineage>
        <taxon>Eukaryota</taxon>
        <taxon>Viridiplantae</taxon>
        <taxon>Streptophyta</taxon>
        <taxon>Embryophyta</taxon>
        <taxon>Tracheophyta</taxon>
        <taxon>Spermatophyta</taxon>
        <taxon>Magnoliopsida</taxon>
        <taxon>Liliopsida</taxon>
        <taxon>Poales</taxon>
        <taxon>Poaceae</taxon>
        <taxon>PACMAD clade</taxon>
        <taxon>Panicoideae</taxon>
        <taxon>Panicodae</taxon>
        <taxon>Paniceae</taxon>
        <taxon>Panicinae</taxon>
        <taxon>Panicum</taxon>
        <taxon>Panicum sect. Hiantes</taxon>
    </lineage>
</organism>
<name>A0A8T0PA74_PANVG</name>
<comment type="caution">
    <text evidence="1">The sequence shown here is derived from an EMBL/GenBank/DDBJ whole genome shotgun (WGS) entry which is preliminary data.</text>
</comment>
<evidence type="ECO:0000313" key="2">
    <source>
        <dbReference type="Proteomes" id="UP000823388"/>
    </source>
</evidence>